<keyword evidence="13" id="KW-1185">Reference proteome</keyword>
<evidence type="ECO:0000256" key="1">
    <source>
        <dbReference type="ARBA" id="ARBA00004173"/>
    </source>
</evidence>
<keyword evidence="3 10" id="KW-0699">rRNA-binding</keyword>
<dbReference type="EMBL" id="DS480429">
    <property type="protein sequence ID" value="EDO16252.1"/>
    <property type="molecule type" value="Genomic_DNA"/>
</dbReference>
<dbReference type="GO" id="GO:0005763">
    <property type="term" value="C:mitochondrial small ribosomal subunit"/>
    <property type="evidence" value="ECO:0007669"/>
    <property type="project" value="EnsemblFungi"/>
</dbReference>
<dbReference type="Proteomes" id="UP000000267">
    <property type="component" value="Unassembled WGS sequence"/>
</dbReference>
<proteinExistence type="inferred from homology"/>
<keyword evidence="5" id="KW-0689">Ribosomal protein</keyword>
<name>A7TNC0_VANPO</name>
<dbReference type="OMA" id="GDMFQVE"/>
<feature type="domain" description="RNA-binding S4" evidence="11">
    <location>
        <begin position="103"/>
        <end position="162"/>
    </location>
</feature>
<evidence type="ECO:0000256" key="8">
    <source>
        <dbReference type="ARBA" id="ARBA00037226"/>
    </source>
</evidence>
<evidence type="ECO:0000256" key="9">
    <source>
        <dbReference type="ARBA" id="ARBA00071419"/>
    </source>
</evidence>
<dbReference type="InterPro" id="IPR022801">
    <property type="entry name" value="Ribosomal_uS4"/>
</dbReference>
<reference evidence="12 13" key="1">
    <citation type="journal article" date="2007" name="Proc. Natl. Acad. Sci. U.S.A.">
        <title>Independent sorting-out of thousands of duplicated gene pairs in two yeast species descended from a whole-genome duplication.</title>
        <authorList>
            <person name="Scannell D.R."/>
            <person name="Frank A.C."/>
            <person name="Conant G.C."/>
            <person name="Byrne K.P."/>
            <person name="Woolfit M."/>
            <person name="Wolfe K.H."/>
        </authorList>
    </citation>
    <scope>NUCLEOTIDE SEQUENCE [LARGE SCALE GENOMIC DNA]</scope>
    <source>
        <strain evidence="13">ATCC 22028 / DSM 70294 / BCRC 21397 / CBS 2163 / NBRC 10782 / NRRL Y-8283 / UCD 57-17</strain>
    </source>
</reference>
<dbReference type="FunFam" id="3.10.290.10:FF:000025">
    <property type="entry name" value="30S ribosomal subunit S4"/>
    <property type="match status" value="1"/>
</dbReference>
<protein>
    <recommendedName>
        <fullName evidence="9">Small ribosomal subunit protein uS4m</fullName>
    </recommendedName>
</protein>
<evidence type="ECO:0000256" key="7">
    <source>
        <dbReference type="ARBA" id="ARBA00023274"/>
    </source>
</evidence>
<evidence type="ECO:0000256" key="10">
    <source>
        <dbReference type="PROSITE-ProRule" id="PRU00182"/>
    </source>
</evidence>
<dbReference type="FunCoup" id="A7TNC0">
    <property type="interactions" value="160"/>
</dbReference>
<evidence type="ECO:0000256" key="6">
    <source>
        <dbReference type="ARBA" id="ARBA00023128"/>
    </source>
</evidence>
<comment type="subcellular location">
    <subcellularLocation>
        <location evidence="1">Mitochondrion</location>
    </subcellularLocation>
</comment>
<gene>
    <name evidence="12" type="ORF">Kpol_505p29</name>
</gene>
<evidence type="ECO:0000256" key="3">
    <source>
        <dbReference type="ARBA" id="ARBA00022730"/>
    </source>
</evidence>
<keyword evidence="7" id="KW-0687">Ribonucleoprotein</keyword>
<dbReference type="GO" id="GO:0019843">
    <property type="term" value="F:rRNA binding"/>
    <property type="evidence" value="ECO:0007669"/>
    <property type="project" value="UniProtKB-KW"/>
</dbReference>
<keyword evidence="6" id="KW-0496">Mitochondrion</keyword>
<dbReference type="STRING" id="436907.A7TNC0"/>
<evidence type="ECO:0000313" key="13">
    <source>
        <dbReference type="Proteomes" id="UP000000267"/>
    </source>
</evidence>
<evidence type="ECO:0000256" key="5">
    <source>
        <dbReference type="ARBA" id="ARBA00022980"/>
    </source>
</evidence>
<dbReference type="PROSITE" id="PS50889">
    <property type="entry name" value="S4"/>
    <property type="match status" value="1"/>
</dbReference>
<dbReference type="PANTHER" id="PTHR11831">
    <property type="entry name" value="30S 40S RIBOSOMAL PROTEIN"/>
    <property type="match status" value="1"/>
</dbReference>
<dbReference type="Gene3D" id="3.10.290.10">
    <property type="entry name" value="RNA-binding S4 domain"/>
    <property type="match status" value="1"/>
</dbReference>
<dbReference type="KEGG" id="vpo:Kpol_505p29"/>
<dbReference type="InParanoid" id="A7TNC0"/>
<dbReference type="InterPro" id="IPR018079">
    <property type="entry name" value="Ribosomal_uS4_CS"/>
</dbReference>
<dbReference type="eggNOG" id="ENOG502QTS9">
    <property type="taxonomic scope" value="Eukaryota"/>
</dbReference>
<evidence type="ECO:0000259" key="11">
    <source>
        <dbReference type="SMART" id="SM00363"/>
    </source>
</evidence>
<dbReference type="InterPro" id="IPR002942">
    <property type="entry name" value="S4_RNA-bd"/>
</dbReference>
<keyword evidence="4 10" id="KW-0694">RNA-binding</keyword>
<dbReference type="HOGENOM" id="CLU_026386_0_0_1"/>
<evidence type="ECO:0000256" key="4">
    <source>
        <dbReference type="ARBA" id="ARBA00022884"/>
    </source>
</evidence>
<dbReference type="CDD" id="cd00165">
    <property type="entry name" value="S4"/>
    <property type="match status" value="1"/>
</dbReference>
<comment type="function">
    <text evidence="8">Component of the mitochondrial ribosome (mitoribosome), a dedicated translation machinery responsible for the synthesis of mitochondrial genome-encoded proteins, including at least some of the essential transmembrane subunits of the mitochondrial respiratory chain. The mitoribosomes are attached to the mitochondrial inner membrane and translation products are cotranslationally integrated into the membrane.</text>
</comment>
<dbReference type="SMART" id="SM00363">
    <property type="entry name" value="S4"/>
    <property type="match status" value="1"/>
</dbReference>
<dbReference type="GO" id="GO:0003735">
    <property type="term" value="F:structural constituent of ribosome"/>
    <property type="evidence" value="ECO:0007669"/>
    <property type="project" value="EnsemblFungi"/>
</dbReference>
<dbReference type="PhylomeDB" id="A7TNC0"/>
<comment type="similarity">
    <text evidence="2">Belongs to the universal ribosomal protein uS4 family.</text>
</comment>
<sequence length="482" mass="55654">MPRKGTLLNSLARGRIRASFNKFNLFNLYKKGQVNFRNKNLYQQKWTAKQETRSYHGEHIREGRWQSMFQSKLDSVAQLDASLRGSAVQETPFLLQTYSVLEKRLDFALFRSMFASSIRQARQFIIHGNVYVNGTKVKHPGYTLKPGDMFNVKPEMVLKALGYKKPSLLEGLKIDKIQIASWNNYVDRAKKNPRLVWETKIKKWKELPDSDPEKQKFLSMLKEYRKNIETEELSEVKTCTPETILSKILEVQAQSNKELESLTENDFKSVVKRDGKLATKVFSCFQEFSKSGLIKNDEIKGKKATELKTLVSELMSPSADAKKDMTDSAKLSIRSGKKHLTEITKSYTTSVRDSYQLKKEDLNSDTLPYDEKWVESLSLHKPINPVELGENELKARRAINLPEQKHVYGRKNPNKPYFTPWKPRPFLAPFAILPHHIEVSFKTCHAVYLRDPVARPGHSEVISPYGLPVHQKAYMYYVRSGK</sequence>
<evidence type="ECO:0000256" key="2">
    <source>
        <dbReference type="ARBA" id="ARBA00007465"/>
    </source>
</evidence>
<organism evidence="13">
    <name type="scientific">Vanderwaltozyma polyspora (strain ATCC 22028 / DSM 70294 / BCRC 21397 / CBS 2163 / NBRC 10782 / NRRL Y-8283 / UCD 57-17)</name>
    <name type="common">Kluyveromyces polysporus</name>
    <dbReference type="NCBI Taxonomy" id="436907"/>
    <lineage>
        <taxon>Eukaryota</taxon>
        <taxon>Fungi</taxon>
        <taxon>Dikarya</taxon>
        <taxon>Ascomycota</taxon>
        <taxon>Saccharomycotina</taxon>
        <taxon>Saccharomycetes</taxon>
        <taxon>Saccharomycetales</taxon>
        <taxon>Saccharomycetaceae</taxon>
        <taxon>Vanderwaltozyma</taxon>
    </lineage>
</organism>
<dbReference type="GeneID" id="5544371"/>
<evidence type="ECO:0000313" key="12">
    <source>
        <dbReference type="EMBL" id="EDO16252.1"/>
    </source>
</evidence>
<dbReference type="OrthoDB" id="3356781at2759"/>
<dbReference type="Pfam" id="PF01479">
    <property type="entry name" value="S4"/>
    <property type="match status" value="1"/>
</dbReference>
<dbReference type="GO" id="GO:0042274">
    <property type="term" value="P:ribosomal small subunit biogenesis"/>
    <property type="evidence" value="ECO:0007669"/>
    <property type="project" value="TreeGrafter"/>
</dbReference>
<dbReference type="InterPro" id="IPR036986">
    <property type="entry name" value="S4_RNA-bd_sf"/>
</dbReference>
<dbReference type="RefSeq" id="XP_001644110.1">
    <property type="nucleotide sequence ID" value="XM_001644060.1"/>
</dbReference>
<dbReference type="SUPFAM" id="SSF55174">
    <property type="entry name" value="Alpha-L RNA-binding motif"/>
    <property type="match status" value="1"/>
</dbReference>
<dbReference type="PANTHER" id="PTHR11831:SF4">
    <property type="entry name" value="SMALL RIBOSOMAL SUBUNIT PROTEIN US4M"/>
    <property type="match status" value="1"/>
</dbReference>
<dbReference type="AlphaFoldDB" id="A7TNC0"/>
<accession>A7TNC0</accession>
<dbReference type="PROSITE" id="PS00632">
    <property type="entry name" value="RIBOSOMAL_S4"/>
    <property type="match status" value="1"/>
</dbReference>